<dbReference type="CDD" id="cd00340">
    <property type="entry name" value="GSH_Peroxidase"/>
    <property type="match status" value="1"/>
</dbReference>
<accession>A0A443SUN5</accession>
<protein>
    <recommendedName>
        <fullName evidence="6">Glutathione peroxidase</fullName>
    </recommendedName>
</protein>
<dbReference type="PROSITE" id="PS51352">
    <property type="entry name" value="THIOREDOXIN_2"/>
    <property type="match status" value="1"/>
</dbReference>
<evidence type="ECO:0000256" key="3">
    <source>
        <dbReference type="ARBA" id="ARBA00022933"/>
    </source>
</evidence>
<dbReference type="VEuPathDB" id="VectorBase:LDEU000817"/>
<dbReference type="InterPro" id="IPR036249">
    <property type="entry name" value="Thioredoxin-like_sf"/>
</dbReference>
<dbReference type="PIRSF" id="PIRSF000303">
    <property type="entry name" value="Glutathion_perox"/>
    <property type="match status" value="1"/>
</dbReference>
<organism evidence="8 9">
    <name type="scientific">Leptotrombidium deliense</name>
    <dbReference type="NCBI Taxonomy" id="299467"/>
    <lineage>
        <taxon>Eukaryota</taxon>
        <taxon>Metazoa</taxon>
        <taxon>Ecdysozoa</taxon>
        <taxon>Arthropoda</taxon>
        <taxon>Chelicerata</taxon>
        <taxon>Arachnida</taxon>
        <taxon>Acari</taxon>
        <taxon>Acariformes</taxon>
        <taxon>Trombidiformes</taxon>
        <taxon>Prostigmata</taxon>
        <taxon>Anystina</taxon>
        <taxon>Parasitengona</taxon>
        <taxon>Trombiculoidea</taxon>
        <taxon>Trombiculidae</taxon>
        <taxon>Leptotrombidium</taxon>
    </lineage>
</organism>
<evidence type="ECO:0000256" key="6">
    <source>
        <dbReference type="RuleBase" id="RU000499"/>
    </source>
</evidence>
<dbReference type="Proteomes" id="UP000288716">
    <property type="component" value="Unassembled WGS sequence"/>
</dbReference>
<dbReference type="InterPro" id="IPR029760">
    <property type="entry name" value="GPX_CS"/>
</dbReference>
<dbReference type="STRING" id="299467.A0A443SUN5"/>
<reference evidence="8 9" key="1">
    <citation type="journal article" date="2018" name="Gigascience">
        <title>Genomes of trombidid mites reveal novel predicted allergens and laterally-transferred genes associated with secondary metabolism.</title>
        <authorList>
            <person name="Dong X."/>
            <person name="Chaisiri K."/>
            <person name="Xia D."/>
            <person name="Armstrong S.D."/>
            <person name="Fang Y."/>
            <person name="Donnelly M.J."/>
            <person name="Kadowaki T."/>
            <person name="McGarry J.W."/>
            <person name="Darby A.C."/>
            <person name="Makepeace B.L."/>
        </authorList>
    </citation>
    <scope>NUCLEOTIDE SEQUENCE [LARGE SCALE GENOMIC DNA]</scope>
    <source>
        <strain evidence="8">UoL-UT</strain>
    </source>
</reference>
<dbReference type="PANTHER" id="PTHR11592:SF134">
    <property type="entry name" value="PHOSPHOLIPID HYDROPEROXIDE GLUTATHIONE PEROXIDASE"/>
    <property type="match status" value="1"/>
</dbReference>
<dbReference type="PANTHER" id="PTHR11592">
    <property type="entry name" value="GLUTATHIONE PEROXIDASE"/>
    <property type="match status" value="1"/>
</dbReference>
<evidence type="ECO:0000259" key="7">
    <source>
        <dbReference type="PROSITE" id="PS51352"/>
    </source>
</evidence>
<dbReference type="OrthoDB" id="446890at2759"/>
<dbReference type="GO" id="GO:0006979">
    <property type="term" value="P:response to oxidative stress"/>
    <property type="evidence" value="ECO:0007669"/>
    <property type="project" value="InterPro"/>
</dbReference>
<dbReference type="AlphaFoldDB" id="A0A443SUN5"/>
<evidence type="ECO:0000256" key="2">
    <source>
        <dbReference type="ARBA" id="ARBA00022559"/>
    </source>
</evidence>
<name>A0A443SUN5_9ACAR</name>
<sequence>MDWKSAKSIYEFNAADIDGNEVSLQKYRGNVVLIVNVASNCGFTKSNYKQLNELHEKYAENGLAILAFPCNQFLGQEPGCEADIKEFAKKNNIAFDMFSKVNVNGSNAHPLYNYLKQQKGGFLGSYIKWNFTKFLVDKNGVPTQRYAPNVEPKNIEADIKAML</sequence>
<feature type="domain" description="Thioredoxin" evidence="7">
    <location>
        <begin position="3"/>
        <end position="163"/>
    </location>
</feature>
<proteinExistence type="inferred from homology"/>
<evidence type="ECO:0000313" key="8">
    <source>
        <dbReference type="EMBL" id="RWS31222.1"/>
    </source>
</evidence>
<evidence type="ECO:0000256" key="1">
    <source>
        <dbReference type="ARBA" id="ARBA00006926"/>
    </source>
</evidence>
<gene>
    <name evidence="8" type="ORF">B4U80_05743</name>
</gene>
<dbReference type="Pfam" id="PF00255">
    <property type="entry name" value="GSHPx"/>
    <property type="match status" value="1"/>
</dbReference>
<dbReference type="PROSITE" id="PS00763">
    <property type="entry name" value="GLUTATHIONE_PEROXID_2"/>
    <property type="match status" value="1"/>
</dbReference>
<keyword evidence="4 6" id="KW-0560">Oxidoreductase</keyword>
<evidence type="ECO:0000256" key="5">
    <source>
        <dbReference type="PIRSR" id="PIRSR000303-1"/>
    </source>
</evidence>
<evidence type="ECO:0000256" key="4">
    <source>
        <dbReference type="ARBA" id="ARBA00023002"/>
    </source>
</evidence>
<evidence type="ECO:0000313" key="9">
    <source>
        <dbReference type="Proteomes" id="UP000288716"/>
    </source>
</evidence>
<feature type="active site" evidence="5">
    <location>
        <position position="41"/>
    </location>
</feature>
<dbReference type="InterPro" id="IPR013766">
    <property type="entry name" value="Thioredoxin_domain"/>
</dbReference>
<dbReference type="FunFam" id="3.40.30.10:FF:000025">
    <property type="entry name" value="Glutathione peroxidase"/>
    <property type="match status" value="1"/>
</dbReference>
<dbReference type="PRINTS" id="PR01011">
    <property type="entry name" value="GLUTPROXDASE"/>
</dbReference>
<dbReference type="GO" id="GO:0004601">
    <property type="term" value="F:peroxidase activity"/>
    <property type="evidence" value="ECO:0007669"/>
    <property type="project" value="UniProtKB-KW"/>
</dbReference>
<dbReference type="SUPFAM" id="SSF52833">
    <property type="entry name" value="Thioredoxin-like"/>
    <property type="match status" value="1"/>
</dbReference>
<dbReference type="PROSITE" id="PS51355">
    <property type="entry name" value="GLUTATHIONE_PEROXID_3"/>
    <property type="match status" value="1"/>
</dbReference>
<dbReference type="InterPro" id="IPR029759">
    <property type="entry name" value="GPX_AS"/>
</dbReference>
<dbReference type="EMBL" id="NCKV01000232">
    <property type="protein sequence ID" value="RWS31222.1"/>
    <property type="molecule type" value="Genomic_DNA"/>
</dbReference>
<dbReference type="PROSITE" id="PS00460">
    <property type="entry name" value="GLUTATHIONE_PEROXID_1"/>
    <property type="match status" value="1"/>
</dbReference>
<keyword evidence="9" id="KW-1185">Reference proteome</keyword>
<keyword evidence="3" id="KW-0712">Selenocysteine</keyword>
<keyword evidence="2 6" id="KW-0575">Peroxidase</keyword>
<dbReference type="Gene3D" id="3.40.30.10">
    <property type="entry name" value="Glutaredoxin"/>
    <property type="match status" value="1"/>
</dbReference>
<comment type="caution">
    <text evidence="8">The sequence shown here is derived from an EMBL/GenBank/DDBJ whole genome shotgun (WGS) entry which is preliminary data.</text>
</comment>
<dbReference type="InterPro" id="IPR000889">
    <property type="entry name" value="Glutathione_peroxidase"/>
</dbReference>
<comment type="similarity">
    <text evidence="1 6">Belongs to the glutathione peroxidase family.</text>
</comment>